<evidence type="ECO:0000313" key="1">
    <source>
        <dbReference type="EMBL" id="CAG8664656.1"/>
    </source>
</evidence>
<gene>
    <name evidence="1" type="ORF">DERYTH_LOCUS10896</name>
</gene>
<sequence>LNDEEVISKITELRIWQEHQIAGLTESFDGREKHIGLEKLWKYNQAMLTLVKGAKNQLVIKPTQGSWGTRDIALRYAGEADDYMMIINFDTREIKQDLQTSSTNKLALIPQKVKVSEDKYKLDWILVNNKENKSDIQRVVSKSKEEFRTEKWLVSKEEKGKIRLDKEVITSSNTQQTEWINKKKVIIVLQRLRKQNSS</sequence>
<protein>
    <submittedName>
        <fullName evidence="1">17500_t:CDS:1</fullName>
    </submittedName>
</protein>
<evidence type="ECO:0000313" key="2">
    <source>
        <dbReference type="Proteomes" id="UP000789405"/>
    </source>
</evidence>
<proteinExistence type="predicted"/>
<comment type="caution">
    <text evidence="1">The sequence shown here is derived from an EMBL/GenBank/DDBJ whole genome shotgun (WGS) entry which is preliminary data.</text>
</comment>
<dbReference type="AlphaFoldDB" id="A0A9N9E8B3"/>
<name>A0A9N9E8B3_9GLOM</name>
<dbReference type="OrthoDB" id="2471064at2759"/>
<accession>A0A9N9E8B3</accession>
<organism evidence="1 2">
    <name type="scientific">Dentiscutata erythropus</name>
    <dbReference type="NCBI Taxonomy" id="1348616"/>
    <lineage>
        <taxon>Eukaryota</taxon>
        <taxon>Fungi</taxon>
        <taxon>Fungi incertae sedis</taxon>
        <taxon>Mucoromycota</taxon>
        <taxon>Glomeromycotina</taxon>
        <taxon>Glomeromycetes</taxon>
        <taxon>Diversisporales</taxon>
        <taxon>Gigasporaceae</taxon>
        <taxon>Dentiscutata</taxon>
    </lineage>
</organism>
<reference evidence="1" key="1">
    <citation type="submission" date="2021-06" db="EMBL/GenBank/DDBJ databases">
        <authorList>
            <person name="Kallberg Y."/>
            <person name="Tangrot J."/>
            <person name="Rosling A."/>
        </authorList>
    </citation>
    <scope>NUCLEOTIDE SEQUENCE</scope>
    <source>
        <strain evidence="1">MA453B</strain>
    </source>
</reference>
<feature type="non-terminal residue" evidence="1">
    <location>
        <position position="1"/>
    </location>
</feature>
<keyword evidence="2" id="KW-1185">Reference proteome</keyword>
<dbReference type="Proteomes" id="UP000789405">
    <property type="component" value="Unassembled WGS sequence"/>
</dbReference>
<dbReference type="EMBL" id="CAJVPY010006540">
    <property type="protein sequence ID" value="CAG8664656.1"/>
    <property type="molecule type" value="Genomic_DNA"/>
</dbReference>